<dbReference type="EMBL" id="CAJOBA010000064">
    <property type="protein sequence ID" value="CAF3500171.1"/>
    <property type="molecule type" value="Genomic_DNA"/>
</dbReference>
<evidence type="ECO:0000259" key="6">
    <source>
        <dbReference type="Pfam" id="PF06271"/>
    </source>
</evidence>
<dbReference type="PANTHER" id="PTHR13659">
    <property type="entry name" value="AUTOSOMAL HIGHLY CONSERVED PROTEIN"/>
    <property type="match status" value="1"/>
</dbReference>
<dbReference type="Proteomes" id="UP000677228">
    <property type="component" value="Unassembled WGS sequence"/>
</dbReference>
<dbReference type="EMBL" id="CAJOBC010000536">
    <property type="protein sequence ID" value="CAF3598203.1"/>
    <property type="molecule type" value="Genomic_DNA"/>
</dbReference>
<comment type="subcellular location">
    <subcellularLocation>
        <location evidence="1">Membrane</location>
        <topology evidence="1">Multi-pass membrane protein</topology>
    </subcellularLocation>
</comment>
<organism evidence="8 11">
    <name type="scientific">Didymodactylos carnosus</name>
    <dbReference type="NCBI Taxonomy" id="1234261"/>
    <lineage>
        <taxon>Eukaryota</taxon>
        <taxon>Metazoa</taxon>
        <taxon>Spiralia</taxon>
        <taxon>Gnathifera</taxon>
        <taxon>Rotifera</taxon>
        <taxon>Eurotatoria</taxon>
        <taxon>Bdelloidea</taxon>
        <taxon>Philodinida</taxon>
        <taxon>Philodinidae</taxon>
        <taxon>Didymodactylos</taxon>
    </lineage>
</organism>
<keyword evidence="3" id="KW-1133">Transmembrane helix</keyword>
<dbReference type="OrthoDB" id="10061042at2759"/>
<keyword evidence="11" id="KW-1185">Reference proteome</keyword>
<gene>
    <name evidence="8" type="ORF">GPM918_LOCUS4105</name>
    <name evidence="7" type="ORF">OVA965_LOCUS471</name>
    <name evidence="10" type="ORF">SRO942_LOCUS4105</name>
    <name evidence="9" type="ORF">TMI583_LOCUS471</name>
</gene>
<comment type="caution">
    <text evidence="8">The sequence shown here is derived from an EMBL/GenBank/DDBJ whole genome shotgun (WGS) entry which is preliminary data.</text>
</comment>
<dbReference type="Pfam" id="PF06271">
    <property type="entry name" value="RDD"/>
    <property type="match status" value="1"/>
</dbReference>
<protein>
    <recommendedName>
        <fullName evidence="6">RDD domain-containing protein</fullName>
    </recommendedName>
</protein>
<feature type="domain" description="RDD" evidence="6">
    <location>
        <begin position="807"/>
        <end position="965"/>
    </location>
</feature>
<feature type="region of interest" description="Disordered" evidence="5">
    <location>
        <begin position="404"/>
        <end position="435"/>
    </location>
</feature>
<dbReference type="Proteomes" id="UP000681722">
    <property type="component" value="Unassembled WGS sequence"/>
</dbReference>
<feature type="compositionally biased region" description="Polar residues" evidence="5">
    <location>
        <begin position="414"/>
        <end position="426"/>
    </location>
</feature>
<proteinExistence type="predicted"/>
<dbReference type="InterPro" id="IPR039871">
    <property type="entry name" value="FAM8A1"/>
</dbReference>
<evidence type="ECO:0000256" key="3">
    <source>
        <dbReference type="ARBA" id="ARBA00022989"/>
    </source>
</evidence>
<dbReference type="GO" id="GO:0016020">
    <property type="term" value="C:membrane"/>
    <property type="evidence" value="ECO:0007669"/>
    <property type="project" value="UniProtKB-SubCell"/>
</dbReference>
<evidence type="ECO:0000313" key="11">
    <source>
        <dbReference type="Proteomes" id="UP000663829"/>
    </source>
</evidence>
<reference evidence="8" key="1">
    <citation type="submission" date="2021-02" db="EMBL/GenBank/DDBJ databases">
        <authorList>
            <person name="Nowell W R."/>
        </authorList>
    </citation>
    <scope>NUCLEOTIDE SEQUENCE</scope>
</reference>
<evidence type="ECO:0000256" key="4">
    <source>
        <dbReference type="ARBA" id="ARBA00023136"/>
    </source>
</evidence>
<evidence type="ECO:0000256" key="1">
    <source>
        <dbReference type="ARBA" id="ARBA00004141"/>
    </source>
</evidence>
<evidence type="ECO:0000256" key="5">
    <source>
        <dbReference type="SAM" id="MobiDB-lite"/>
    </source>
</evidence>
<dbReference type="EMBL" id="CAJNOK010000064">
    <property type="protein sequence ID" value="CAF0726538.1"/>
    <property type="molecule type" value="Genomic_DNA"/>
</dbReference>
<evidence type="ECO:0000313" key="9">
    <source>
        <dbReference type="EMBL" id="CAF3500171.1"/>
    </source>
</evidence>
<dbReference type="AlphaFoldDB" id="A0A813TGW3"/>
<name>A0A813TGW3_9BILA</name>
<evidence type="ECO:0000313" key="8">
    <source>
        <dbReference type="EMBL" id="CAF0812458.1"/>
    </source>
</evidence>
<keyword evidence="2" id="KW-0812">Transmembrane</keyword>
<dbReference type="Proteomes" id="UP000663829">
    <property type="component" value="Unassembled WGS sequence"/>
</dbReference>
<dbReference type="PANTHER" id="PTHR13659:SF5">
    <property type="entry name" value="PROTEIN FAM8A1"/>
    <property type="match status" value="1"/>
</dbReference>
<dbReference type="EMBL" id="CAJNOQ010000536">
    <property type="protein sequence ID" value="CAF0812458.1"/>
    <property type="molecule type" value="Genomic_DNA"/>
</dbReference>
<dbReference type="InterPro" id="IPR010432">
    <property type="entry name" value="RDD"/>
</dbReference>
<accession>A0A813TGW3</accession>
<keyword evidence="4" id="KW-0472">Membrane</keyword>
<evidence type="ECO:0000313" key="10">
    <source>
        <dbReference type="EMBL" id="CAF3598203.1"/>
    </source>
</evidence>
<evidence type="ECO:0000313" key="7">
    <source>
        <dbReference type="EMBL" id="CAF0726538.1"/>
    </source>
</evidence>
<evidence type="ECO:0000256" key="2">
    <source>
        <dbReference type="ARBA" id="ARBA00022692"/>
    </source>
</evidence>
<dbReference type="Proteomes" id="UP000682733">
    <property type="component" value="Unassembled WGS sequence"/>
</dbReference>
<sequence>METELFIKSRGTVASLTSMWNSIAANNDHIVIPPKSTTKPKLIKQVATIDVNNSTTDKPIMVKNDQSNVSISLKTDHLTVPSHPIMPEQSIQMFVKKGQVYEDNIIRPSFIREVSRKILKSDNIVREVIHEPKAVEQEMKIISTLTHEEDNPVAKDDDNAVVMTQEETPPSPSDQFLRQPAQSAELIRQIFKIKSIDKKPVEVDNETSRLPDHGKQHQKPAIHVWNVTRAVFRSGLVLSSTRRASDSVIPMMKTHLLIGDKARRQRQKLSQLGNSFEEPLPFETFVNYLSYSPEKSNGINTLEQENTMHQILKRSTSAMDPVSISDSIKNYEIIMRNLRNYEKFCLVYNVTKRDEKENNRESSDEGEEINVEKLYQSFSHIKHWNLFNNGKKFNTIHVQLPEKINKDRSEENNTESQSLSINNNVNDKTEKKHTRIKSKSLANIYSGSTVKDLIMNDNNNNTPTTTNLKRTANVSSQTDISICGKNADDSVLQATSVTSTTAAEEKAIHALDEVLTQYSSPPTPDVTVIVAGDVPSVNEQHLTTPTIDTTENNVTTQNFERKQSTASNRDITVINNQVNKREDYACSMTKFDRQGYKQRPRLLFLTNERVYNLTTKGSCKEMLTFAQIKGSVSEGHIQIRSAEVQHIDSDGKQNLYIILIQDREYQLKNLSKKFFNYLLPREIILDETDRKTQCAYFVSMEELLAQILNKKDTLSAIVQNVNEQNQRTTSDDDLMYSLRDDAYYTWNMSCVNYYNMLMMNNFLQQLPAITNACVLAAVADAAVQTSHNIRQRSDPLVEIRNSRLVLASIYRRFFAEVIDFILLHAFKLLVVTIIANAFHLIDENRLTLSYMVSSLLYDDTLSIPFELIFLEIGYAITSIAFEGICLAKYGCTPGKRLLRLRVIRCNSMQIQDDGSVLVEPGLLLSYISALTRSAFKSLMSTFLFPAVLVALLSAHRQTSYDIASNALVVELEKWESPEEQRLAANRVVRNN</sequence>